<dbReference type="EMBL" id="RCMG01000547">
    <property type="protein sequence ID" value="KAG2852337.1"/>
    <property type="molecule type" value="Genomic_DNA"/>
</dbReference>
<dbReference type="EMBL" id="RCML01000555">
    <property type="protein sequence ID" value="KAG2973911.1"/>
    <property type="molecule type" value="Genomic_DNA"/>
</dbReference>
<proteinExistence type="predicted"/>
<organism evidence="1 4">
    <name type="scientific">Phytophthora cactorum</name>
    <dbReference type="NCBI Taxonomy" id="29920"/>
    <lineage>
        <taxon>Eukaryota</taxon>
        <taxon>Sar</taxon>
        <taxon>Stramenopiles</taxon>
        <taxon>Oomycota</taxon>
        <taxon>Peronosporomycetes</taxon>
        <taxon>Peronosporales</taxon>
        <taxon>Peronosporaceae</taxon>
        <taxon>Phytophthora</taxon>
    </lineage>
</organism>
<dbReference type="EMBL" id="RCMK01000535">
    <property type="protein sequence ID" value="KAG2923453.1"/>
    <property type="molecule type" value="Genomic_DNA"/>
</dbReference>
<evidence type="ECO:0000313" key="4">
    <source>
        <dbReference type="Proteomes" id="UP000735874"/>
    </source>
</evidence>
<dbReference type="Proteomes" id="UP000697107">
    <property type="component" value="Unassembled WGS sequence"/>
</dbReference>
<evidence type="ECO:0000313" key="3">
    <source>
        <dbReference type="EMBL" id="KAG2973911.1"/>
    </source>
</evidence>
<accession>A0A8T0YP80</accession>
<dbReference type="Proteomes" id="UP000736787">
    <property type="component" value="Unassembled WGS sequence"/>
</dbReference>
<evidence type="ECO:0000313" key="1">
    <source>
        <dbReference type="EMBL" id="KAG2852337.1"/>
    </source>
</evidence>
<comment type="caution">
    <text evidence="1">The sequence shown here is derived from an EMBL/GenBank/DDBJ whole genome shotgun (WGS) entry which is preliminary data.</text>
</comment>
<protein>
    <submittedName>
        <fullName evidence="1">Uncharacterized protein</fullName>
    </submittedName>
</protein>
<dbReference type="AlphaFoldDB" id="A0A8T0YP80"/>
<dbReference type="Proteomes" id="UP000735874">
    <property type="component" value="Unassembled WGS sequence"/>
</dbReference>
<name>A0A8T0YP80_9STRA</name>
<sequence>MHCTWAISCSAARTDRIEEAGVDQFYRHSRCRAIDTGRLGRDSFSRRSLPLLQPQIRPNMLYAKSALPEATPQKATCRQRRSPRNQMPVPMLTLAALKPQLAQVLRKKPVLKLTRMDLQPLL</sequence>
<reference evidence="1" key="1">
    <citation type="submission" date="2018-10" db="EMBL/GenBank/DDBJ databases">
        <title>Effector identification in a new, highly contiguous assembly of the strawberry crown rot pathogen Phytophthora cactorum.</title>
        <authorList>
            <person name="Armitage A.D."/>
            <person name="Nellist C.F."/>
            <person name="Bates H."/>
            <person name="Vickerstaff R.J."/>
            <person name="Harrison R.J."/>
        </authorList>
    </citation>
    <scope>NUCLEOTIDE SEQUENCE</scope>
    <source>
        <strain evidence="1">15-7</strain>
        <strain evidence="2">4040</strain>
        <strain evidence="3">P415</strain>
    </source>
</reference>
<gene>
    <name evidence="1" type="ORF">PC113_g15113</name>
    <name evidence="2" type="ORF">PC117_g15741</name>
    <name evidence="3" type="ORF">PC118_g14843</name>
</gene>
<evidence type="ECO:0000313" key="2">
    <source>
        <dbReference type="EMBL" id="KAG2923453.1"/>
    </source>
</evidence>